<comment type="caution">
    <text evidence="2">The sequence shown here is derived from an EMBL/GenBank/DDBJ whole genome shotgun (WGS) entry which is preliminary data.</text>
</comment>
<dbReference type="AlphaFoldDB" id="A0A8H7CWA8"/>
<sequence>MDPRSSPPVPSASHSDSDAGSDSDNDAPIAIPHTQAKRAAKTREAERERVAKAERDKKKERNRAKERTRAREGSGKEKKAMEEDEEGEEDGDEGEGEDVEARMERAMREAAEEESDEEEEDSEMRDVEGEDGDEDSEAEDEDLEDDGGEEDDSDADEEMSPPNTSSKNHLPDHLFASAFASTPSTKKSLRTPVAKPMKTKKRKRSTPGAKDLVVGSRTLRIASASTISRPVPATLPSRKIRKFTDRALSLKATAATGRGKKNAKGWERVPANLGVLRRTTHGPPAAGFVRNPGL</sequence>
<feature type="compositionally biased region" description="Acidic residues" evidence="1">
    <location>
        <begin position="82"/>
        <end position="98"/>
    </location>
</feature>
<evidence type="ECO:0000313" key="3">
    <source>
        <dbReference type="Proteomes" id="UP000623467"/>
    </source>
</evidence>
<accession>A0A8H7CWA8</accession>
<evidence type="ECO:0000256" key="1">
    <source>
        <dbReference type="SAM" id="MobiDB-lite"/>
    </source>
</evidence>
<dbReference type="Proteomes" id="UP000623467">
    <property type="component" value="Unassembled WGS sequence"/>
</dbReference>
<gene>
    <name evidence="2" type="ORF">MSAN_01615900</name>
</gene>
<dbReference type="EMBL" id="JACAZH010000014">
    <property type="protein sequence ID" value="KAF7350562.1"/>
    <property type="molecule type" value="Genomic_DNA"/>
</dbReference>
<evidence type="ECO:0000313" key="2">
    <source>
        <dbReference type="EMBL" id="KAF7350562.1"/>
    </source>
</evidence>
<proteinExistence type="predicted"/>
<name>A0A8H7CWA8_9AGAR</name>
<keyword evidence="3" id="KW-1185">Reference proteome</keyword>
<protein>
    <submittedName>
        <fullName evidence="2">Uncharacterized protein</fullName>
    </submittedName>
</protein>
<feature type="compositionally biased region" description="Basic and acidic residues" evidence="1">
    <location>
        <begin position="41"/>
        <end position="81"/>
    </location>
</feature>
<feature type="compositionally biased region" description="Acidic residues" evidence="1">
    <location>
        <begin position="111"/>
        <end position="159"/>
    </location>
</feature>
<dbReference type="OrthoDB" id="3253399at2759"/>
<feature type="compositionally biased region" description="Basic and acidic residues" evidence="1">
    <location>
        <begin position="99"/>
        <end position="110"/>
    </location>
</feature>
<reference evidence="2" key="1">
    <citation type="submission" date="2020-05" db="EMBL/GenBank/DDBJ databases">
        <title>Mycena genomes resolve the evolution of fungal bioluminescence.</title>
        <authorList>
            <person name="Tsai I.J."/>
        </authorList>
    </citation>
    <scope>NUCLEOTIDE SEQUENCE</scope>
    <source>
        <strain evidence="2">160909Yilan</strain>
    </source>
</reference>
<feature type="region of interest" description="Disordered" evidence="1">
    <location>
        <begin position="1"/>
        <end position="210"/>
    </location>
</feature>
<feature type="compositionally biased region" description="Pro residues" evidence="1">
    <location>
        <begin position="1"/>
        <end position="10"/>
    </location>
</feature>
<organism evidence="2 3">
    <name type="scientific">Mycena sanguinolenta</name>
    <dbReference type="NCBI Taxonomy" id="230812"/>
    <lineage>
        <taxon>Eukaryota</taxon>
        <taxon>Fungi</taxon>
        <taxon>Dikarya</taxon>
        <taxon>Basidiomycota</taxon>
        <taxon>Agaricomycotina</taxon>
        <taxon>Agaricomycetes</taxon>
        <taxon>Agaricomycetidae</taxon>
        <taxon>Agaricales</taxon>
        <taxon>Marasmiineae</taxon>
        <taxon>Mycenaceae</taxon>
        <taxon>Mycena</taxon>
    </lineage>
</organism>